<organism evidence="3 4">
    <name type="scientific">Aestuariirhabdus litorea</name>
    <dbReference type="NCBI Taxonomy" id="2528527"/>
    <lineage>
        <taxon>Bacteria</taxon>
        <taxon>Pseudomonadati</taxon>
        <taxon>Pseudomonadota</taxon>
        <taxon>Gammaproteobacteria</taxon>
        <taxon>Oceanospirillales</taxon>
        <taxon>Aestuariirhabdaceae</taxon>
        <taxon>Aestuariirhabdus</taxon>
    </lineage>
</organism>
<dbReference type="Pfam" id="PF01738">
    <property type="entry name" value="DLH"/>
    <property type="match status" value="1"/>
</dbReference>
<protein>
    <submittedName>
        <fullName evidence="3">Dienelactone hydrolase family protein</fullName>
    </submittedName>
</protein>
<dbReference type="SUPFAM" id="SSF53474">
    <property type="entry name" value="alpha/beta-Hydrolases"/>
    <property type="match status" value="1"/>
</dbReference>
<dbReference type="PANTHER" id="PTHR22946">
    <property type="entry name" value="DIENELACTONE HYDROLASE DOMAIN-CONTAINING PROTEIN-RELATED"/>
    <property type="match status" value="1"/>
</dbReference>
<dbReference type="InterPro" id="IPR029058">
    <property type="entry name" value="AB_hydrolase_fold"/>
</dbReference>
<keyword evidence="1 3" id="KW-0378">Hydrolase</keyword>
<accession>A0A3P3VID6</accession>
<evidence type="ECO:0000259" key="2">
    <source>
        <dbReference type="Pfam" id="PF01738"/>
    </source>
</evidence>
<gene>
    <name evidence="3" type="ORF">D0544_11435</name>
</gene>
<dbReference type="AlphaFoldDB" id="A0A3P3VID6"/>
<feature type="domain" description="Dienelactone hydrolase" evidence="2">
    <location>
        <begin position="41"/>
        <end position="263"/>
    </location>
</feature>
<dbReference type="Gene3D" id="3.40.50.1820">
    <property type="entry name" value="alpha/beta hydrolase"/>
    <property type="match status" value="1"/>
</dbReference>
<comment type="caution">
    <text evidence="3">The sequence shown here is derived from an EMBL/GenBank/DDBJ whole genome shotgun (WGS) entry which is preliminary data.</text>
</comment>
<dbReference type="Proteomes" id="UP000280792">
    <property type="component" value="Unassembled WGS sequence"/>
</dbReference>
<dbReference type="GO" id="GO:0052689">
    <property type="term" value="F:carboxylic ester hydrolase activity"/>
    <property type="evidence" value="ECO:0007669"/>
    <property type="project" value="UniProtKB-ARBA"/>
</dbReference>
<dbReference type="EMBL" id="QWEZ01000002">
    <property type="protein sequence ID" value="RRJ82480.1"/>
    <property type="molecule type" value="Genomic_DNA"/>
</dbReference>
<name>A0A3P3VID6_9GAMM</name>
<dbReference type="InterPro" id="IPR050261">
    <property type="entry name" value="FrsA_esterase"/>
</dbReference>
<reference evidence="3 4" key="1">
    <citation type="submission" date="2018-08" db="EMBL/GenBank/DDBJ databases">
        <authorList>
            <person name="Khan S.A."/>
        </authorList>
    </citation>
    <scope>NUCLEOTIDE SEQUENCE [LARGE SCALE GENOMIC DNA]</scope>
    <source>
        <strain evidence="3 4">GTF-13</strain>
    </source>
</reference>
<evidence type="ECO:0000313" key="4">
    <source>
        <dbReference type="Proteomes" id="UP000280792"/>
    </source>
</evidence>
<dbReference type="InterPro" id="IPR002925">
    <property type="entry name" value="Dienelactn_hydro"/>
</dbReference>
<dbReference type="PANTHER" id="PTHR22946:SF9">
    <property type="entry name" value="POLYKETIDE TRANSFERASE AF380"/>
    <property type="match status" value="1"/>
</dbReference>
<reference evidence="3 4" key="2">
    <citation type="submission" date="2018-12" db="EMBL/GenBank/DDBJ databases">
        <title>Simiduia agarivorans gen. nov., sp. nov., a marine, agarolytic bacterium isolated from shallow coastal water from Keelung, Taiwan.</title>
        <authorList>
            <person name="Shieh W.Y."/>
        </authorList>
    </citation>
    <scope>NUCLEOTIDE SEQUENCE [LARGE SCALE GENOMIC DNA]</scope>
    <source>
        <strain evidence="3 4">GTF-13</strain>
    </source>
</reference>
<evidence type="ECO:0000256" key="1">
    <source>
        <dbReference type="ARBA" id="ARBA00022801"/>
    </source>
</evidence>
<keyword evidence="4" id="KW-1185">Reference proteome</keyword>
<proteinExistence type="predicted"/>
<sequence>MLVAMLLVAAVVGLWPYRHALFVAPQSLAQVAEQLEPYYQLFTPSGEGPFPAVAVFHGCAGPEPGLSLSRATWLNQQGYVALLVDSYSGRGLRADEVCSGHRLWGNQRVNDVHAALAYLRTRPQVDPQRMALMGYSHGGWTVLDALAYGDKRPMGALEPQPDGLLGVKAVVAYYPYCEFPAHFATGWQVSVPVLGLLAGQDSVVDVQACLSLFDRQQVGGAALEYELYPAADHVFDGEGSQSRYDPLVAEQALARVAQFLARHFQQ</sequence>
<evidence type="ECO:0000313" key="3">
    <source>
        <dbReference type="EMBL" id="RRJ82480.1"/>
    </source>
</evidence>